<dbReference type="AlphaFoldDB" id="A0A8K0G064"/>
<dbReference type="InterPro" id="IPR001254">
    <property type="entry name" value="Trypsin_dom"/>
</dbReference>
<sequence length="110" mass="12533">MMSQHAATNYHTAMWYVVTKKIDSALCDALFAADNERFNPVGNLCMAYYHVGDAHFCRGDMGQPLSIRYNEQDILVGLNLHKHQCGHPREAASFVCVKSNKDWILKTMRN</sequence>
<dbReference type="GO" id="GO:0006508">
    <property type="term" value="P:proteolysis"/>
    <property type="evidence" value="ECO:0007669"/>
    <property type="project" value="InterPro"/>
</dbReference>
<keyword evidence="3" id="KW-1185">Reference proteome</keyword>
<dbReference type="GO" id="GO:0004252">
    <property type="term" value="F:serine-type endopeptidase activity"/>
    <property type="evidence" value="ECO:0007669"/>
    <property type="project" value="InterPro"/>
</dbReference>
<protein>
    <recommendedName>
        <fullName evidence="1">Peptidase S1 domain-containing protein</fullName>
    </recommendedName>
</protein>
<dbReference type="EMBL" id="VTPC01085628">
    <property type="protein sequence ID" value="KAF2886995.1"/>
    <property type="molecule type" value="Genomic_DNA"/>
</dbReference>
<dbReference type="Proteomes" id="UP000801492">
    <property type="component" value="Unassembled WGS sequence"/>
</dbReference>
<dbReference type="InterPro" id="IPR043504">
    <property type="entry name" value="Peptidase_S1_PA_chymotrypsin"/>
</dbReference>
<dbReference type="SUPFAM" id="SSF50494">
    <property type="entry name" value="Trypsin-like serine proteases"/>
    <property type="match status" value="1"/>
</dbReference>
<feature type="domain" description="Peptidase S1" evidence="1">
    <location>
        <begin position="13"/>
        <end position="104"/>
    </location>
</feature>
<dbReference type="InterPro" id="IPR009003">
    <property type="entry name" value="Peptidase_S1_PA"/>
</dbReference>
<evidence type="ECO:0000313" key="2">
    <source>
        <dbReference type="EMBL" id="KAF2886995.1"/>
    </source>
</evidence>
<name>A0A8K0G064_IGNLU</name>
<gene>
    <name evidence="2" type="ORF">ILUMI_19178</name>
</gene>
<dbReference type="Pfam" id="PF00089">
    <property type="entry name" value="Trypsin"/>
    <property type="match status" value="1"/>
</dbReference>
<proteinExistence type="predicted"/>
<dbReference type="Gene3D" id="2.40.10.10">
    <property type="entry name" value="Trypsin-like serine proteases"/>
    <property type="match status" value="1"/>
</dbReference>
<evidence type="ECO:0000259" key="1">
    <source>
        <dbReference type="Pfam" id="PF00089"/>
    </source>
</evidence>
<accession>A0A8K0G064</accession>
<reference evidence="2" key="1">
    <citation type="submission" date="2019-08" db="EMBL/GenBank/DDBJ databases">
        <title>The genome of the North American firefly Photinus pyralis.</title>
        <authorList>
            <consortium name="Photinus pyralis genome working group"/>
            <person name="Fallon T.R."/>
            <person name="Sander Lower S.E."/>
            <person name="Weng J.-K."/>
        </authorList>
    </citation>
    <scope>NUCLEOTIDE SEQUENCE</scope>
    <source>
        <strain evidence="2">TRF0915ILg1</strain>
        <tissue evidence="2">Whole body</tissue>
    </source>
</reference>
<organism evidence="2 3">
    <name type="scientific">Ignelater luminosus</name>
    <name type="common">Cucubano</name>
    <name type="synonym">Pyrophorus luminosus</name>
    <dbReference type="NCBI Taxonomy" id="2038154"/>
    <lineage>
        <taxon>Eukaryota</taxon>
        <taxon>Metazoa</taxon>
        <taxon>Ecdysozoa</taxon>
        <taxon>Arthropoda</taxon>
        <taxon>Hexapoda</taxon>
        <taxon>Insecta</taxon>
        <taxon>Pterygota</taxon>
        <taxon>Neoptera</taxon>
        <taxon>Endopterygota</taxon>
        <taxon>Coleoptera</taxon>
        <taxon>Polyphaga</taxon>
        <taxon>Elateriformia</taxon>
        <taxon>Elateroidea</taxon>
        <taxon>Elateridae</taxon>
        <taxon>Agrypninae</taxon>
        <taxon>Pyrophorini</taxon>
        <taxon>Ignelater</taxon>
    </lineage>
</organism>
<comment type="caution">
    <text evidence="2">The sequence shown here is derived from an EMBL/GenBank/DDBJ whole genome shotgun (WGS) entry which is preliminary data.</text>
</comment>
<dbReference type="OrthoDB" id="10451624at2759"/>
<evidence type="ECO:0000313" key="3">
    <source>
        <dbReference type="Proteomes" id="UP000801492"/>
    </source>
</evidence>